<dbReference type="SUPFAM" id="SSF53756">
    <property type="entry name" value="UDP-Glycosyltransferase/glycogen phosphorylase"/>
    <property type="match status" value="1"/>
</dbReference>
<dbReference type="PANTHER" id="PTHR45947:SF3">
    <property type="entry name" value="SULFOQUINOVOSYL TRANSFERASE SQD2"/>
    <property type="match status" value="1"/>
</dbReference>
<sequence>MRKPVSARRQKKNETQNSEVSTAVIEENLTKKFEEQEIKHQQIVDDLKKSFDQEVVEYKGRISTLDSQLNNLQSKYVVDVAEKESKASVEKVKAENAWLKQEVSLRFSSQEHQTIAYQVGQAQIELLTGGSTLTGFSKKLFNIYSNSLQRKKNARELKLFEKIVLLIAEEEAKKTLQQNPVEVVNKKTKLVENMQEKPATQVKLIENRKRIGKIESFKQIRISAIMDEFTYKSYKDECEIDQLSINSWQEQLEAFKPDILFIESAWRGFNDEWDRKVATLSNEILGIIAWCNENNVPTMFWNKEDPIHFQTFINLAQKVNYVFTTDVDCIERYKLFLKHDNVFWLPFAAQTLVNNPIEKYNREDAFCFAGAYYVKYPERTKDLNNFVEYFSKQKPVVIYDRNYYKNDENYKFPPKFDFFIKGNLPYDEIDKAYKGYNYSINLNSIKQSQSMFARRVFEVLASNTMLVSNYSKGVRSIFGDLVVSSDNAEAILAKLKKGFESDAYLDHLRLYALRKVMAEHTYKDRIKHIASKVLNLEIEETNKIIVVAIVNDRQDFNRAVSNFERQVFDDKELVILDSQGTIKNCKEYKCIKDIQSLFDYIKNETVRFVSLFSADDYYGEFYLYDLVLAKKYTNNAIIGKSKKITAIGDNAIEVMGGSSYQFNVELEFRAALVEKEYLLNDQHLTGVSNLDHISWCNDTTSVDYFNYCQNFYKFKFDQLPDLLVQLDINTGLTFNDYEKIVNKPVSNSICISGKQISSLQISELFSKPVNKPFDIIYNSDGLEIDSSLESGKHDYVYSKKIIGLDELGFVAGQDQKIFLDLEPGLNIQMVFKYLDIDKKNISHQMIVGLKNDSLTIPNNCAFLSIGFRLYGSGKVILKSLNLFHKIIDPTFVLSKNEYLVVTNHYPSYDDLYKNGFVHSRLKSYLGYGIKSDVFRLRVNEPVSYHEFEGIDVTTGSLDALNKMIENNNYKTIMVHFLDSTMWESLSRFSETHKIIVWVHGAEIQAWYHRAFNYDTQSQIDKAKKQYEERAKFWIELINNLPKNMHFVFVSQHFANEVMSDLGVSIPEDQFSIIHNPINTELFNYTEKTAEMRKKILSIRPYASKTYANDLAVKAILELSKEKFFKELEFRLIGNGPLFDETLKPLEEFDNVIIEKRFLKHQEISDLHKEYGIFLCPSRMDTQGVSRDEAMSSGLVPITNKVGAIPEFMADFNTLLANPEDFQDIASKIKELYNNPNRFVNLSHRVGKSINNREHKLIVEKELKLIVSNLFEV</sequence>
<evidence type="ECO:0000313" key="3">
    <source>
        <dbReference type="EMBL" id="MDQ8937000.1"/>
    </source>
</evidence>
<dbReference type="InterPro" id="IPR050194">
    <property type="entry name" value="Glycosyltransferase_grp1"/>
</dbReference>
<keyword evidence="3" id="KW-0808">Transferase</keyword>
<dbReference type="GO" id="GO:0016757">
    <property type="term" value="F:glycosyltransferase activity"/>
    <property type="evidence" value="ECO:0007669"/>
    <property type="project" value="UniProtKB-KW"/>
</dbReference>
<evidence type="ECO:0000259" key="2">
    <source>
        <dbReference type="Pfam" id="PF13524"/>
    </source>
</evidence>
<dbReference type="CDD" id="cd03801">
    <property type="entry name" value="GT4_PimA-like"/>
    <property type="match status" value="1"/>
</dbReference>
<reference evidence="3" key="1">
    <citation type="submission" date="2023-08" db="EMBL/GenBank/DDBJ databases">
        <title>Emergence of clinically-relevant ST2 carbapenem-resistant Acinetobacter baumannii strains in hospital sewages in Zhejiang, East of China.</title>
        <authorList>
            <person name="Kaichao C."/>
            <person name="Zhang R."/>
        </authorList>
    </citation>
    <scope>NUCLEOTIDE SEQUENCE</scope>
    <source>
        <strain evidence="3">M-RB-37</strain>
    </source>
</reference>
<keyword evidence="3" id="KW-0328">Glycosyltransferase</keyword>
<dbReference type="EC" id="2.4.-.-" evidence="3"/>
<organism evidence="3 4">
    <name type="scientific">Acinetobacter rudis</name>
    <dbReference type="NCBI Taxonomy" id="632955"/>
    <lineage>
        <taxon>Bacteria</taxon>
        <taxon>Pseudomonadati</taxon>
        <taxon>Pseudomonadota</taxon>
        <taxon>Gammaproteobacteria</taxon>
        <taxon>Moraxellales</taxon>
        <taxon>Moraxellaceae</taxon>
        <taxon>Acinetobacter</taxon>
    </lineage>
</organism>
<dbReference type="Gene3D" id="3.40.50.2000">
    <property type="entry name" value="Glycogen Phosphorylase B"/>
    <property type="match status" value="2"/>
</dbReference>
<dbReference type="Pfam" id="PF13524">
    <property type="entry name" value="Glyco_trans_1_2"/>
    <property type="match status" value="1"/>
</dbReference>
<dbReference type="AlphaFoldDB" id="A0AAW8JEH7"/>
<feature type="compositionally biased region" description="Basic residues" evidence="1">
    <location>
        <begin position="1"/>
        <end position="11"/>
    </location>
</feature>
<dbReference type="InterPro" id="IPR055259">
    <property type="entry name" value="YkvP/CgeB_Glyco_trans-like"/>
</dbReference>
<feature type="domain" description="Spore protein YkvP/CgeB glycosyl transferase-like" evidence="2">
    <location>
        <begin position="420"/>
        <end position="529"/>
    </location>
</feature>
<accession>A0AAW8JEH7</accession>
<gene>
    <name evidence="3" type="ORF">RFH47_14855</name>
</gene>
<dbReference type="Proteomes" id="UP001243844">
    <property type="component" value="Unassembled WGS sequence"/>
</dbReference>
<name>A0AAW8JEH7_9GAMM</name>
<dbReference type="Pfam" id="PF13692">
    <property type="entry name" value="Glyco_trans_1_4"/>
    <property type="match status" value="1"/>
</dbReference>
<evidence type="ECO:0000313" key="4">
    <source>
        <dbReference type="Proteomes" id="UP001243844"/>
    </source>
</evidence>
<dbReference type="RefSeq" id="WP_308982038.1">
    <property type="nucleotide sequence ID" value="NZ_JAVIDL010000043.1"/>
</dbReference>
<evidence type="ECO:0000256" key="1">
    <source>
        <dbReference type="SAM" id="MobiDB-lite"/>
    </source>
</evidence>
<dbReference type="EMBL" id="JAVIDL010000043">
    <property type="protein sequence ID" value="MDQ8937000.1"/>
    <property type="molecule type" value="Genomic_DNA"/>
</dbReference>
<comment type="caution">
    <text evidence="3">The sequence shown here is derived from an EMBL/GenBank/DDBJ whole genome shotgun (WGS) entry which is preliminary data.</text>
</comment>
<proteinExistence type="predicted"/>
<protein>
    <submittedName>
        <fullName evidence="3">Glycosyltransferase</fullName>
        <ecNumber evidence="3">2.4.-.-</ecNumber>
    </submittedName>
</protein>
<dbReference type="PANTHER" id="PTHR45947">
    <property type="entry name" value="SULFOQUINOVOSYL TRANSFERASE SQD2"/>
    <property type="match status" value="1"/>
</dbReference>
<feature type="region of interest" description="Disordered" evidence="1">
    <location>
        <begin position="1"/>
        <end position="20"/>
    </location>
</feature>